<evidence type="ECO:0000313" key="1">
    <source>
        <dbReference type="EMBL" id="KWV60092.1"/>
    </source>
</evidence>
<proteinExistence type="predicted"/>
<evidence type="ECO:0000313" key="2">
    <source>
        <dbReference type="Proteomes" id="UP000068164"/>
    </source>
</evidence>
<dbReference type="EMBL" id="LNCD01000003">
    <property type="protein sequence ID" value="KWV60092.1"/>
    <property type="molecule type" value="Genomic_DNA"/>
</dbReference>
<organism evidence="1 2">
    <name type="scientific">Rhizobium altiplani</name>
    <dbReference type="NCBI Taxonomy" id="1864509"/>
    <lineage>
        <taxon>Bacteria</taxon>
        <taxon>Pseudomonadati</taxon>
        <taxon>Pseudomonadota</taxon>
        <taxon>Alphaproteobacteria</taxon>
        <taxon>Hyphomicrobiales</taxon>
        <taxon>Rhizobiaceae</taxon>
        <taxon>Rhizobium/Agrobacterium group</taxon>
        <taxon>Rhizobium</taxon>
    </lineage>
</organism>
<accession>A0A125QAC5</accession>
<comment type="caution">
    <text evidence="1">The sequence shown here is derived from an EMBL/GenBank/DDBJ whole genome shotgun (WGS) entry which is preliminary data.</text>
</comment>
<protein>
    <recommendedName>
        <fullName evidence="3">XRE family transcriptional regulator</fullName>
    </recommendedName>
</protein>
<reference evidence="1 2" key="1">
    <citation type="submission" date="2015-11" db="EMBL/GenBank/DDBJ databases">
        <title>Draft Genome Sequence of the Strain BR 10423 (Rhizobium sp.) isolated from nodules of Mimosa pudica.</title>
        <authorList>
            <person name="Barauna A.C."/>
            <person name="Zilli J.E."/>
            <person name="Simoes-Araujo J.L."/>
            <person name="Reis V.M."/>
            <person name="James E.K."/>
            <person name="Reis F.B.Jr."/>
            <person name="Rouws L.F."/>
            <person name="Passos S.R."/>
            <person name="Gois S.R."/>
        </authorList>
    </citation>
    <scope>NUCLEOTIDE SEQUENCE [LARGE SCALE GENOMIC DNA]</scope>
    <source>
        <strain evidence="1 2">BR10423</strain>
    </source>
</reference>
<name>A0A125QAC5_9HYPH</name>
<evidence type="ECO:0008006" key="3">
    <source>
        <dbReference type="Google" id="ProtNLM"/>
    </source>
</evidence>
<dbReference type="Proteomes" id="UP000068164">
    <property type="component" value="Unassembled WGS sequence"/>
</dbReference>
<sequence>MTPSEFSAAVVVARMSASDIQELLGIDERTRSQLASGEKPVPRCVALCLWLMAAYGVSILEARVLAEDPRVAKSP</sequence>
<dbReference type="RefSeq" id="WP_062368480.1">
    <property type="nucleotide sequence ID" value="NZ_LNCD01000003.1"/>
</dbReference>
<dbReference type="AlphaFoldDB" id="A0A125QAC5"/>
<gene>
    <name evidence="1" type="ORF">AS026_27660</name>
</gene>
<keyword evidence="2" id="KW-1185">Reference proteome</keyword>